<reference evidence="1" key="1">
    <citation type="submission" date="2020-01" db="EMBL/GenBank/DDBJ databases">
        <authorList>
            <consortium name="DOE Joint Genome Institute"/>
            <person name="Haridas S."/>
            <person name="Albert R."/>
            <person name="Binder M."/>
            <person name="Bloem J."/>
            <person name="Labutti K."/>
            <person name="Salamov A."/>
            <person name="Andreopoulos B."/>
            <person name="Baker S.E."/>
            <person name="Barry K."/>
            <person name="Bills G."/>
            <person name="Bluhm B.H."/>
            <person name="Cannon C."/>
            <person name="Castanera R."/>
            <person name="Culley D.E."/>
            <person name="Daum C."/>
            <person name="Ezra D."/>
            <person name="Gonzalez J.B."/>
            <person name="Henrissat B."/>
            <person name="Kuo A."/>
            <person name="Liang C."/>
            <person name="Lipzen A."/>
            <person name="Lutzoni F."/>
            <person name="Magnuson J."/>
            <person name="Mondo S."/>
            <person name="Nolan M."/>
            <person name="Ohm R."/>
            <person name="Pangilinan J."/>
            <person name="Park H.-J."/>
            <person name="Ramirez L."/>
            <person name="Alfaro M."/>
            <person name="Sun H."/>
            <person name="Tritt A."/>
            <person name="Yoshinaga Y."/>
            <person name="Zwiers L.-H."/>
            <person name="Turgeon B.G."/>
            <person name="Goodwin S.B."/>
            <person name="Spatafora J.W."/>
            <person name="Crous P.W."/>
            <person name="Grigoriev I.V."/>
        </authorList>
    </citation>
    <scope>NUCLEOTIDE SEQUENCE</scope>
    <source>
        <strain evidence="1">CBS 394.84</strain>
    </source>
</reference>
<dbReference type="PROSITE" id="PS00175">
    <property type="entry name" value="PG_MUTASE"/>
    <property type="match status" value="1"/>
</dbReference>
<dbReference type="Proteomes" id="UP000800039">
    <property type="component" value="Unassembled WGS sequence"/>
</dbReference>
<dbReference type="InterPro" id="IPR013078">
    <property type="entry name" value="His_Pase_superF_clade-1"/>
</dbReference>
<dbReference type="RefSeq" id="XP_040790269.1">
    <property type="nucleotide sequence ID" value="XM_040938575.1"/>
</dbReference>
<dbReference type="CDD" id="cd07067">
    <property type="entry name" value="HP_PGM_like"/>
    <property type="match status" value="1"/>
</dbReference>
<dbReference type="InterPro" id="IPR029033">
    <property type="entry name" value="His_PPase_superfam"/>
</dbReference>
<proteinExistence type="predicted"/>
<dbReference type="PANTHER" id="PTHR48100:SF54">
    <property type="entry name" value="PHOSPHATASE SPAC5H10.03-RELATED"/>
    <property type="match status" value="1"/>
</dbReference>
<dbReference type="InterPro" id="IPR050275">
    <property type="entry name" value="PGM_Phosphatase"/>
</dbReference>
<dbReference type="SUPFAM" id="SSF53254">
    <property type="entry name" value="Phosphoglycerate mutase-like"/>
    <property type="match status" value="1"/>
</dbReference>
<dbReference type="Pfam" id="PF00300">
    <property type="entry name" value="His_Phos_1"/>
    <property type="match status" value="1"/>
</dbReference>
<gene>
    <name evidence="1" type="ORF">K460DRAFT_62883</name>
</gene>
<dbReference type="OrthoDB" id="496981at2759"/>
<dbReference type="AlphaFoldDB" id="A0A9P4GMD3"/>
<accession>A0A9P4GMD3</accession>
<comment type="caution">
    <text evidence="1">The sequence shown here is derived from an EMBL/GenBank/DDBJ whole genome shotgun (WGS) entry which is preliminary data.</text>
</comment>
<dbReference type="GO" id="GO:0016791">
    <property type="term" value="F:phosphatase activity"/>
    <property type="evidence" value="ECO:0007669"/>
    <property type="project" value="TreeGrafter"/>
</dbReference>
<evidence type="ECO:0000313" key="1">
    <source>
        <dbReference type="EMBL" id="KAF1847706.1"/>
    </source>
</evidence>
<protein>
    <submittedName>
        <fullName evidence="1">Phosphoglycerate mutase-like protein</fullName>
    </submittedName>
</protein>
<dbReference type="SMART" id="SM00855">
    <property type="entry name" value="PGAM"/>
    <property type="match status" value="1"/>
</dbReference>
<organism evidence="1 2">
    <name type="scientific">Cucurbitaria berberidis CBS 394.84</name>
    <dbReference type="NCBI Taxonomy" id="1168544"/>
    <lineage>
        <taxon>Eukaryota</taxon>
        <taxon>Fungi</taxon>
        <taxon>Dikarya</taxon>
        <taxon>Ascomycota</taxon>
        <taxon>Pezizomycotina</taxon>
        <taxon>Dothideomycetes</taxon>
        <taxon>Pleosporomycetidae</taxon>
        <taxon>Pleosporales</taxon>
        <taxon>Pleosporineae</taxon>
        <taxon>Cucurbitariaceae</taxon>
        <taxon>Cucurbitaria</taxon>
    </lineage>
</organism>
<sequence length="222" mass="25215">MSPHVHIIRHGEGVHNVERGYPHRDPPLTAAGAHATTEIQLAIKPDLILISPMTRTIQTAMNIFPSLEDQNGAFAVPVQIWPDLREAHDAICNKGLSRAELQSKFAQFDFSECHEEWDYPAHSVEGARARAESVRQRLKDLSITYQHIVIVTHRCFISYLVQGTRFDLCEMRSYIFKAGRGVHDDKFMEELKCDKVQEQDFGPTVLVPHDRDGKELTDTEAT</sequence>
<evidence type="ECO:0000313" key="2">
    <source>
        <dbReference type="Proteomes" id="UP000800039"/>
    </source>
</evidence>
<keyword evidence="2" id="KW-1185">Reference proteome</keyword>
<name>A0A9P4GMD3_9PLEO</name>
<dbReference type="GO" id="GO:0005737">
    <property type="term" value="C:cytoplasm"/>
    <property type="evidence" value="ECO:0007669"/>
    <property type="project" value="TreeGrafter"/>
</dbReference>
<dbReference type="Gene3D" id="3.40.50.1240">
    <property type="entry name" value="Phosphoglycerate mutase-like"/>
    <property type="match status" value="1"/>
</dbReference>
<dbReference type="EMBL" id="ML976615">
    <property type="protein sequence ID" value="KAF1847706.1"/>
    <property type="molecule type" value="Genomic_DNA"/>
</dbReference>
<dbReference type="InterPro" id="IPR001345">
    <property type="entry name" value="PG/BPGM_mutase_AS"/>
</dbReference>
<dbReference type="PANTHER" id="PTHR48100">
    <property type="entry name" value="BROAD-SPECIFICITY PHOSPHATASE YOR283W-RELATED"/>
    <property type="match status" value="1"/>
</dbReference>
<dbReference type="GeneID" id="63855831"/>